<reference evidence="7" key="1">
    <citation type="submission" date="2025-08" db="UniProtKB">
        <authorList>
            <consortium name="Ensembl"/>
        </authorList>
    </citation>
    <scope>IDENTIFICATION</scope>
</reference>
<proteinExistence type="inferred from homology"/>
<dbReference type="InterPro" id="IPR016162">
    <property type="entry name" value="Ald_DH_N"/>
</dbReference>
<dbReference type="CDD" id="cd07093">
    <property type="entry name" value="ALDH_F8_HMSADH"/>
    <property type="match status" value="1"/>
</dbReference>
<dbReference type="InterPro" id="IPR015590">
    <property type="entry name" value="Aldehyde_DH_dom"/>
</dbReference>
<accession>A0A2K5P895</accession>
<keyword evidence="3" id="KW-0520">NAD</keyword>
<dbReference type="InterPro" id="IPR016161">
    <property type="entry name" value="Ald_DH/histidinol_DH"/>
</dbReference>
<feature type="active site" evidence="4">
    <location>
        <position position="203"/>
    </location>
</feature>
<dbReference type="PANTHER" id="PTHR43720">
    <property type="entry name" value="2-AMINOMUCONIC SEMIALDEHYDE DEHYDROGENASE"/>
    <property type="match status" value="1"/>
</dbReference>
<dbReference type="Ensembl" id="ENSCATT00000070374.1">
    <property type="protein sequence ID" value="ENSCATP00000045926.1"/>
    <property type="gene ID" value="ENSCATG00000045306.1"/>
</dbReference>
<evidence type="ECO:0000256" key="3">
    <source>
        <dbReference type="ARBA" id="ARBA00023027"/>
    </source>
</evidence>
<dbReference type="GeneTree" id="ENSGT00940000156799"/>
<evidence type="ECO:0000256" key="2">
    <source>
        <dbReference type="ARBA" id="ARBA00023002"/>
    </source>
</evidence>
<comment type="similarity">
    <text evidence="1 5">Belongs to the aldehyde dehydrogenase family.</text>
</comment>
<dbReference type="GO" id="GO:0042573">
    <property type="term" value="P:retinoic acid metabolic process"/>
    <property type="evidence" value="ECO:0007669"/>
    <property type="project" value="TreeGrafter"/>
</dbReference>
<feature type="domain" description="Aldehyde dehydrogenase" evidence="6">
    <location>
        <begin position="147"/>
        <end position="433"/>
    </location>
</feature>
<dbReference type="GO" id="GO:0001758">
    <property type="term" value="F:retinal dehydrogenase (NAD+) activity"/>
    <property type="evidence" value="ECO:0007669"/>
    <property type="project" value="TreeGrafter"/>
</dbReference>
<protein>
    <submittedName>
        <fullName evidence="7">Aldehyde dehydrogenase 8 family member A1</fullName>
    </submittedName>
</protein>
<dbReference type="PROSITE" id="PS00070">
    <property type="entry name" value="ALDEHYDE_DEHYDR_CYS"/>
    <property type="match status" value="1"/>
</dbReference>
<evidence type="ECO:0000313" key="8">
    <source>
        <dbReference type="Proteomes" id="UP000233060"/>
    </source>
</evidence>
<evidence type="ECO:0000256" key="5">
    <source>
        <dbReference type="RuleBase" id="RU003345"/>
    </source>
</evidence>
<dbReference type="FunFam" id="3.40.309.10:FF:000021">
    <property type="entry name" value="Aldehyde dehydrogenase family 8 member A1"/>
    <property type="match status" value="1"/>
</dbReference>
<gene>
    <name evidence="7" type="primary">ALDH8A1</name>
</gene>
<dbReference type="Gene3D" id="3.40.309.10">
    <property type="entry name" value="Aldehyde Dehydrogenase, Chain A, domain 2"/>
    <property type="match status" value="1"/>
</dbReference>
<dbReference type="Pfam" id="PF00171">
    <property type="entry name" value="Aldedh"/>
    <property type="match status" value="1"/>
</dbReference>
<dbReference type="PANTHER" id="PTHR43720:SF2">
    <property type="entry name" value="2-AMINOMUCONIC SEMIALDEHYDE DEHYDROGENASE"/>
    <property type="match status" value="1"/>
</dbReference>
<evidence type="ECO:0000256" key="1">
    <source>
        <dbReference type="ARBA" id="ARBA00009986"/>
    </source>
</evidence>
<organism evidence="7 8">
    <name type="scientific">Cercocebus atys</name>
    <name type="common">Sooty mangabey</name>
    <name type="synonym">Cercocebus torquatus atys</name>
    <dbReference type="NCBI Taxonomy" id="9531"/>
    <lineage>
        <taxon>Eukaryota</taxon>
        <taxon>Metazoa</taxon>
        <taxon>Chordata</taxon>
        <taxon>Craniata</taxon>
        <taxon>Vertebrata</taxon>
        <taxon>Euteleostomi</taxon>
        <taxon>Mammalia</taxon>
        <taxon>Eutheria</taxon>
        <taxon>Euarchontoglires</taxon>
        <taxon>Primates</taxon>
        <taxon>Haplorrhini</taxon>
        <taxon>Catarrhini</taxon>
        <taxon>Cercopithecidae</taxon>
        <taxon>Cercopithecinae</taxon>
        <taxon>Cercocebus</taxon>
    </lineage>
</organism>
<dbReference type="Bgee" id="ENSCATG00000045306">
    <property type="expression patterns" value="Expressed in liver and 2 other cell types or tissues"/>
</dbReference>
<dbReference type="InterPro" id="IPR029510">
    <property type="entry name" value="Ald_DH_CS_GLU"/>
</dbReference>
<evidence type="ECO:0000313" key="7">
    <source>
        <dbReference type="Ensembl" id="ENSCATP00000045926.1"/>
    </source>
</evidence>
<sequence length="437" mass="48011">MAGTKALLMLENFVDGKFLPCSSYIDSYDPSTGEVYCRVPNSGKDEIEAAVKAAREAFPGWSSRSPQERSRVLNQVADLLEQSLEEFAQAESKDQGKTLTLARTMDIPRSVQNFRFFASSILHHTSECTQMDHLGCMHYTVRAPVGVGVPPGVVNIVFGTGPTVGEALVSHPEVPLISFTGSQPTAERITQLSAPHCKKLSLELGGKNPAIIFEDANLDECIPATVRSSFANQGEICLCTSRIFVQKSIYTEFLKRFVEATRKWKVGIPSDPLASMGALISKAHLEKVRSYVKRALAEGAQIWCGEGVDKLNLPARSQAGYFMLPTVITDIKDESCCMTEEIFGPVTCVVPFDSEEEVIERANNVKYGLAATVWSSNVGRVHRVAKKLQSGLVWTNCWLIRELNLPFGGMKSSGIGREGAKDSYDFFTEIKTITVKH</sequence>
<dbReference type="InterPro" id="IPR016163">
    <property type="entry name" value="Ald_DH_C"/>
</dbReference>
<keyword evidence="2 5" id="KW-0560">Oxidoreductase</keyword>
<dbReference type="AlphaFoldDB" id="A0A2K5P895"/>
<dbReference type="InterPro" id="IPR016160">
    <property type="entry name" value="Ald_DH_CS_CYS"/>
</dbReference>
<reference evidence="7" key="2">
    <citation type="submission" date="2025-09" db="UniProtKB">
        <authorList>
            <consortium name="Ensembl"/>
        </authorList>
    </citation>
    <scope>IDENTIFICATION</scope>
</reference>
<evidence type="ECO:0000256" key="4">
    <source>
        <dbReference type="PROSITE-ProRule" id="PRU10007"/>
    </source>
</evidence>
<name>A0A2K5P895_CERAT</name>
<evidence type="ECO:0000259" key="6">
    <source>
        <dbReference type="Pfam" id="PF00171"/>
    </source>
</evidence>
<dbReference type="PROSITE" id="PS00687">
    <property type="entry name" value="ALDEHYDE_DEHYDR_GLU"/>
    <property type="match status" value="1"/>
</dbReference>
<keyword evidence="8" id="KW-1185">Reference proteome</keyword>
<dbReference type="SUPFAM" id="SSF53720">
    <property type="entry name" value="ALDH-like"/>
    <property type="match status" value="1"/>
</dbReference>
<dbReference type="Gene3D" id="3.40.605.10">
    <property type="entry name" value="Aldehyde Dehydrogenase, Chain A, domain 1"/>
    <property type="match status" value="2"/>
</dbReference>
<dbReference type="Proteomes" id="UP000233060">
    <property type="component" value="Unassembled WGS sequence"/>
</dbReference>